<feature type="region of interest" description="Disordered" evidence="1">
    <location>
        <begin position="499"/>
        <end position="553"/>
    </location>
</feature>
<keyword evidence="2" id="KW-1133">Transmembrane helix</keyword>
<protein>
    <submittedName>
        <fullName evidence="3">Uncharacterized protein</fullName>
    </submittedName>
</protein>
<evidence type="ECO:0000313" key="3">
    <source>
        <dbReference type="EMBL" id="SEH79366.1"/>
    </source>
</evidence>
<keyword evidence="2" id="KW-0812">Transmembrane</keyword>
<proteinExistence type="predicted"/>
<dbReference type="KEGG" id="agl:PYTT_0790"/>
<name>A0A1C7PHU0_9BACT</name>
<keyword evidence="2" id="KW-0472">Membrane</keyword>
<feature type="compositionally biased region" description="Polar residues" evidence="1">
    <location>
        <begin position="515"/>
        <end position="530"/>
    </location>
</feature>
<organism evidence="3 4">
    <name type="scientific">Akkermansia glycaniphila</name>
    <dbReference type="NCBI Taxonomy" id="1679444"/>
    <lineage>
        <taxon>Bacteria</taxon>
        <taxon>Pseudomonadati</taxon>
        <taxon>Verrucomicrobiota</taxon>
        <taxon>Verrucomicrobiia</taxon>
        <taxon>Verrucomicrobiales</taxon>
        <taxon>Akkermansiaceae</taxon>
        <taxon>Akkermansia</taxon>
    </lineage>
</organism>
<keyword evidence="4" id="KW-1185">Reference proteome</keyword>
<dbReference type="RefSeq" id="WP_067773667.1">
    <property type="nucleotide sequence ID" value="NZ_LIGX01000013.1"/>
</dbReference>
<dbReference type="EMBL" id="LT629973">
    <property type="protein sequence ID" value="SEH79366.1"/>
    <property type="molecule type" value="Genomic_DNA"/>
</dbReference>
<dbReference type="AlphaFoldDB" id="A0A1C7PHU0"/>
<reference evidence="4" key="1">
    <citation type="submission" date="2016-09" db="EMBL/GenBank/DDBJ databases">
        <authorList>
            <person name="Koehorst J."/>
        </authorList>
    </citation>
    <scope>NUCLEOTIDE SEQUENCE [LARGE SCALE GENOMIC DNA]</scope>
</reference>
<dbReference type="Proteomes" id="UP000176204">
    <property type="component" value="Chromosome I"/>
</dbReference>
<sequence>MSQSPNSEDANTQSSSIIRQLQENKPGVEKSREVVIDQNGQKVIRVTKKRRVAMTAEEQQHKKRRNLKKFSILSVLSFIILLAACFLFFMVRASSMSSPSYATAKQTELSQAWGADVKIEGLSIENFQLRITSLTATFPENSNIEKVELRGIRGGIGLRSYINGVLAGDILTVDYAKITLRDNAATIRIPRFSGERMWEFNRVSCKEFIVGFSGNNAPFTIKTSAYMYETASGNHTLYIGQNSELPSELLLRGWKTPITALKGSVQVSQTGLSHISISGDIGLNATIDLSGNAMEGTSPQGDLNIESSGIALSLLTNKNISGFLDAQTRKDPVSANKNNVKAQFKLPYGSLQQPEINGELTLQNIRISKLPAFAYLINSLPKDKVDKYIAPVFSRGNITLAHQPDGGLKIDLANLNEFTVFEAKGSIVIGADNTLGGNLSLGVPTRITSQKYTDQIPDPIFDDDHRTSWLNITLKGTVDAPGDNADELEAKAVELRKMRETNEAPIAPTPVKSPVDSNGNIPVAPSTSFPSLLDPGQPGNTALDQFQNTLNSN</sequence>
<dbReference type="STRING" id="1679444.PYTT_0790"/>
<feature type="compositionally biased region" description="Polar residues" evidence="1">
    <location>
        <begin position="538"/>
        <end position="553"/>
    </location>
</feature>
<feature type="region of interest" description="Disordered" evidence="1">
    <location>
        <begin position="1"/>
        <end position="33"/>
    </location>
</feature>
<accession>A0A1C7PHU0</accession>
<evidence type="ECO:0000313" key="4">
    <source>
        <dbReference type="Proteomes" id="UP000176204"/>
    </source>
</evidence>
<evidence type="ECO:0000256" key="2">
    <source>
        <dbReference type="SAM" id="Phobius"/>
    </source>
</evidence>
<gene>
    <name evidence="3" type="ORF">PYTT_0790</name>
</gene>
<feature type="compositionally biased region" description="Polar residues" evidence="1">
    <location>
        <begin position="1"/>
        <end position="23"/>
    </location>
</feature>
<evidence type="ECO:0000256" key="1">
    <source>
        <dbReference type="SAM" id="MobiDB-lite"/>
    </source>
</evidence>
<feature type="transmembrane region" description="Helical" evidence="2">
    <location>
        <begin position="70"/>
        <end position="91"/>
    </location>
</feature>